<organism evidence="2 3">
    <name type="scientific">Polarella glacialis</name>
    <name type="common">Dinoflagellate</name>
    <dbReference type="NCBI Taxonomy" id="89957"/>
    <lineage>
        <taxon>Eukaryota</taxon>
        <taxon>Sar</taxon>
        <taxon>Alveolata</taxon>
        <taxon>Dinophyceae</taxon>
        <taxon>Suessiales</taxon>
        <taxon>Suessiaceae</taxon>
        <taxon>Polarella</taxon>
    </lineage>
</organism>
<dbReference type="Proteomes" id="UP000654075">
    <property type="component" value="Unassembled WGS sequence"/>
</dbReference>
<gene>
    <name evidence="2" type="ORF">PGLA1383_LOCUS19200</name>
</gene>
<proteinExistence type="predicted"/>
<evidence type="ECO:0000313" key="3">
    <source>
        <dbReference type="Proteomes" id="UP000654075"/>
    </source>
</evidence>
<accession>A0A813EKQ3</accession>
<evidence type="ECO:0000256" key="1">
    <source>
        <dbReference type="SAM" id="MobiDB-lite"/>
    </source>
</evidence>
<dbReference type="EMBL" id="CAJNNV010012569">
    <property type="protein sequence ID" value="CAE8600898.1"/>
    <property type="molecule type" value="Genomic_DNA"/>
</dbReference>
<name>A0A813EKQ3_POLGL</name>
<dbReference type="AlphaFoldDB" id="A0A813EKQ3"/>
<comment type="caution">
    <text evidence="2">The sequence shown here is derived from an EMBL/GenBank/DDBJ whole genome shotgun (WGS) entry which is preliminary data.</text>
</comment>
<sequence>DSPAPAAVFRKREKALLVVSSMVRGQENTGDRTNAAVQTYAWEARQGLAQLRAGSAAGSAAELVLVPPPRVERAAGGSSVEGCGCLLLFGAHTDLDWATENELRDTGVSWRFLDFQNITYISSARCQLLRQWLAGGQNVCFMLRGNPRVEGARSYEAMLANLIPVLRQLVLGGHVPTRQRHEGQQKRKQEDYQPESEPDFNSIWSRIAIAYEGAPGDSAQDSDTRLRDLRLDLWNKLHTSAQDCMRFLYTIPQADLNEAGLRQIIKAVPCADGFMLQMPMSLAVDKALFCMSELLKEQQEEQLRADQEPQPEPATAKCYCLCITRECKYYRETRLKGRFNCKHCVGCYPCTTRLGHCPVQGCFEAIHDFKKLDSQSQGFTQPTLSTQNSSVESSFGS</sequence>
<feature type="compositionally biased region" description="Basic and acidic residues" evidence="1">
    <location>
        <begin position="179"/>
        <end position="191"/>
    </location>
</feature>
<protein>
    <submittedName>
        <fullName evidence="2">Uncharacterized protein</fullName>
    </submittedName>
</protein>
<reference evidence="2" key="1">
    <citation type="submission" date="2021-02" db="EMBL/GenBank/DDBJ databases">
        <authorList>
            <person name="Dougan E. K."/>
            <person name="Rhodes N."/>
            <person name="Thang M."/>
            <person name="Chan C."/>
        </authorList>
    </citation>
    <scope>NUCLEOTIDE SEQUENCE</scope>
</reference>
<evidence type="ECO:0000313" key="2">
    <source>
        <dbReference type="EMBL" id="CAE8600898.1"/>
    </source>
</evidence>
<feature type="non-terminal residue" evidence="2">
    <location>
        <position position="397"/>
    </location>
</feature>
<feature type="region of interest" description="Disordered" evidence="1">
    <location>
        <begin position="177"/>
        <end position="197"/>
    </location>
</feature>
<keyword evidence="3" id="KW-1185">Reference proteome</keyword>